<dbReference type="Proteomes" id="UP001054837">
    <property type="component" value="Unassembled WGS sequence"/>
</dbReference>
<feature type="region of interest" description="Disordered" evidence="1">
    <location>
        <begin position="1"/>
        <end position="56"/>
    </location>
</feature>
<name>A0AAV4T252_9ARAC</name>
<proteinExistence type="predicted"/>
<evidence type="ECO:0000256" key="1">
    <source>
        <dbReference type="SAM" id="MobiDB-lite"/>
    </source>
</evidence>
<comment type="caution">
    <text evidence="2">The sequence shown here is derived from an EMBL/GenBank/DDBJ whole genome shotgun (WGS) entry which is preliminary data.</text>
</comment>
<protein>
    <submittedName>
        <fullName evidence="2">Uncharacterized protein</fullName>
    </submittedName>
</protein>
<evidence type="ECO:0000313" key="2">
    <source>
        <dbReference type="EMBL" id="GIY39531.1"/>
    </source>
</evidence>
<organism evidence="2 3">
    <name type="scientific">Caerostris darwini</name>
    <dbReference type="NCBI Taxonomy" id="1538125"/>
    <lineage>
        <taxon>Eukaryota</taxon>
        <taxon>Metazoa</taxon>
        <taxon>Ecdysozoa</taxon>
        <taxon>Arthropoda</taxon>
        <taxon>Chelicerata</taxon>
        <taxon>Arachnida</taxon>
        <taxon>Araneae</taxon>
        <taxon>Araneomorphae</taxon>
        <taxon>Entelegynae</taxon>
        <taxon>Araneoidea</taxon>
        <taxon>Araneidae</taxon>
        <taxon>Caerostris</taxon>
    </lineage>
</organism>
<evidence type="ECO:0000313" key="3">
    <source>
        <dbReference type="Proteomes" id="UP001054837"/>
    </source>
</evidence>
<keyword evidence="3" id="KW-1185">Reference proteome</keyword>
<reference evidence="2 3" key="1">
    <citation type="submission" date="2021-06" db="EMBL/GenBank/DDBJ databases">
        <title>Caerostris darwini draft genome.</title>
        <authorList>
            <person name="Kono N."/>
            <person name="Arakawa K."/>
        </authorList>
    </citation>
    <scope>NUCLEOTIDE SEQUENCE [LARGE SCALE GENOMIC DNA]</scope>
</reference>
<gene>
    <name evidence="2" type="ORF">CDAR_539111</name>
</gene>
<dbReference type="EMBL" id="BPLQ01008818">
    <property type="protein sequence ID" value="GIY39531.1"/>
    <property type="molecule type" value="Genomic_DNA"/>
</dbReference>
<sequence>MRSLHGSVEPIFQMETNRPRNERRLQIKRDKELNQRGLYRSTGRARPPPPCPPFRNCKPPCLRARETSVFVSGTSPE</sequence>
<dbReference type="AlphaFoldDB" id="A0AAV4T252"/>
<feature type="compositionally biased region" description="Basic and acidic residues" evidence="1">
    <location>
        <begin position="17"/>
        <end position="34"/>
    </location>
</feature>
<accession>A0AAV4T252</accession>